<dbReference type="InterPro" id="IPR002487">
    <property type="entry name" value="TF_Kbox"/>
</dbReference>
<dbReference type="InterPro" id="IPR044211">
    <property type="entry name" value="PPH_chloroplastic"/>
</dbReference>
<dbReference type="InterPro" id="IPR000073">
    <property type="entry name" value="AB_hydrolase_1"/>
</dbReference>
<dbReference type="InterPro" id="IPR029058">
    <property type="entry name" value="AB_hydrolase_fold"/>
</dbReference>
<dbReference type="Proteomes" id="UP000823674">
    <property type="component" value="Chromosome A03"/>
</dbReference>
<dbReference type="PROSITE" id="PS51297">
    <property type="entry name" value="K_BOX"/>
    <property type="match status" value="1"/>
</dbReference>
<name>A0ABQ7MZD1_BRACM</name>
<protein>
    <recommendedName>
        <fullName evidence="3">K-box domain-containing protein</fullName>
    </recommendedName>
</protein>
<evidence type="ECO:0000313" key="5">
    <source>
        <dbReference type="Proteomes" id="UP000823674"/>
    </source>
</evidence>
<evidence type="ECO:0000259" key="3">
    <source>
        <dbReference type="PROSITE" id="PS51297"/>
    </source>
</evidence>
<feature type="domain" description="K-box" evidence="3">
    <location>
        <begin position="512"/>
        <end position="602"/>
    </location>
</feature>
<dbReference type="Pfam" id="PF01486">
    <property type="entry name" value="K-box"/>
    <property type="match status" value="1"/>
</dbReference>
<accession>A0ABQ7MZD1</accession>
<comment type="caution">
    <text evidence="4">The sequence shown here is derived from an EMBL/GenBank/DDBJ whole genome shotgun (WGS) entry which is preliminary data.</text>
</comment>
<dbReference type="SUPFAM" id="SSF53474">
    <property type="entry name" value="alpha/beta-Hydrolases"/>
    <property type="match status" value="1"/>
</dbReference>
<evidence type="ECO:0000256" key="2">
    <source>
        <dbReference type="SAM" id="MobiDB-lite"/>
    </source>
</evidence>
<feature type="coiled-coil region" evidence="1">
    <location>
        <begin position="566"/>
        <end position="602"/>
    </location>
</feature>
<feature type="region of interest" description="Disordered" evidence="2">
    <location>
        <begin position="154"/>
        <end position="177"/>
    </location>
</feature>
<dbReference type="EMBL" id="JADBGQ010000003">
    <property type="protein sequence ID" value="KAG5403165.1"/>
    <property type="molecule type" value="Genomic_DNA"/>
</dbReference>
<dbReference type="Pfam" id="PF12697">
    <property type="entry name" value="Abhydrolase_6"/>
    <property type="match status" value="1"/>
</dbReference>
<feature type="region of interest" description="Disordered" evidence="2">
    <location>
        <begin position="648"/>
        <end position="689"/>
    </location>
</feature>
<dbReference type="PANTHER" id="PTHR47280">
    <property type="entry name" value="PHEOPHYTINASE, CHLOROPLASTIC"/>
    <property type="match status" value="1"/>
</dbReference>
<evidence type="ECO:0000313" key="4">
    <source>
        <dbReference type="EMBL" id="KAG5403165.1"/>
    </source>
</evidence>
<evidence type="ECO:0000256" key="1">
    <source>
        <dbReference type="SAM" id="Coils"/>
    </source>
</evidence>
<proteinExistence type="predicted"/>
<reference evidence="4 5" key="1">
    <citation type="submission" date="2021-03" db="EMBL/GenBank/DDBJ databases">
        <authorList>
            <person name="King G.J."/>
            <person name="Bancroft I."/>
            <person name="Baten A."/>
            <person name="Bloomfield J."/>
            <person name="Borpatragohain P."/>
            <person name="He Z."/>
            <person name="Irish N."/>
            <person name="Irwin J."/>
            <person name="Liu K."/>
            <person name="Mauleon R.P."/>
            <person name="Moore J."/>
            <person name="Morris R."/>
            <person name="Ostergaard L."/>
            <person name="Wang B."/>
            <person name="Wells R."/>
        </authorList>
    </citation>
    <scope>NUCLEOTIDE SEQUENCE [LARGE SCALE GENOMIC DNA]</scope>
    <source>
        <strain evidence="4">R-o-18</strain>
        <tissue evidence="4">Leaf</tissue>
    </source>
</reference>
<dbReference type="PANTHER" id="PTHR47280:SF1">
    <property type="entry name" value="PHEOPHYTINASE, CHLOROPLASTIC"/>
    <property type="match status" value="1"/>
</dbReference>
<keyword evidence="1" id="KW-0175">Coiled coil</keyword>
<feature type="compositionally biased region" description="Low complexity" evidence="2">
    <location>
        <begin position="154"/>
        <end position="172"/>
    </location>
</feature>
<feature type="compositionally biased region" description="Basic and acidic residues" evidence="2">
    <location>
        <begin position="655"/>
        <end position="669"/>
    </location>
</feature>
<feature type="compositionally biased region" description="Low complexity" evidence="2">
    <location>
        <begin position="670"/>
        <end position="682"/>
    </location>
</feature>
<organism evidence="4 5">
    <name type="scientific">Brassica rapa subsp. trilocularis</name>
    <dbReference type="NCBI Taxonomy" id="1813537"/>
    <lineage>
        <taxon>Eukaryota</taxon>
        <taxon>Viridiplantae</taxon>
        <taxon>Streptophyta</taxon>
        <taxon>Embryophyta</taxon>
        <taxon>Tracheophyta</taxon>
        <taxon>Spermatophyta</taxon>
        <taxon>Magnoliopsida</taxon>
        <taxon>eudicotyledons</taxon>
        <taxon>Gunneridae</taxon>
        <taxon>Pentapetalae</taxon>
        <taxon>rosids</taxon>
        <taxon>malvids</taxon>
        <taxon>Brassicales</taxon>
        <taxon>Brassicaceae</taxon>
        <taxon>Brassiceae</taxon>
        <taxon>Brassica</taxon>
    </lineage>
</organism>
<dbReference type="Gene3D" id="3.40.50.1820">
    <property type="entry name" value="alpha/beta hydrolase"/>
    <property type="match status" value="1"/>
</dbReference>
<keyword evidence="5" id="KW-1185">Reference proteome</keyword>
<sequence>MEIISQNLLPQCSLVTWSSNRLVPNRSNILLPGGGIKKSRFVIRNGTSDGYVVGENEDLGSLARRGDSKSKLLIPGLPDQSNGEAARITTSHCEWKPNLTVHYEKSGCGNVEAPALLFLPGFGVGSFHYEKQLTDLGRDYRVWAVDFVGQGLSLPTQDPTTTTSTSTLSEETSGLEDSEPFWGFGDEAQPWADQLVYSLDLWREQVQYIVEEVIGEPVYIAGNSLGGYVALYFAATHPHLVKGVTLLNATPFWGFFPNPVRSPRLARLFPWSGTFPLPARVKKLTELVWQKISDPESIAEILKQVYKDHSTDVDKVFSRIVEITQHPAAAASFASIMFAPGGELSFSEALSRCKENNVQICLMYGREDPWVGPIWGKKIKKELPNAPYYEISPAGHCPHDEVPEVVNYLMRGWIKHLESGGFEALPLLEDGEEDWEQSSIAREMEFPRGEGWKKSVKLWLYGSKYSFWGGVGEAFRASLVRVLRGSMKKTLLRYGNYQISSDVPGINCKTENQEECTEVDLLKDEISMLQEKHLHMQGKRLNLLSLKELQHLEKQLNFSLISVRERKELLLTKQLEESRLKEQRAELENETLRRQVQELRSFLPSINQHYAPSYIRCFAIDPKNSLLSNTCLGDINCSLQNTNSDTTLQLGLPGEAHDTRKNEGDRESPSSDSVTTSTTRATAQRISLV</sequence>
<gene>
    <name evidence="4" type="primary">A03p006400.1_BraROA</name>
    <name evidence="4" type="ORF">IGI04_009284</name>
</gene>